<comment type="caution">
    <text evidence="1">The sequence shown here is derived from an EMBL/GenBank/DDBJ whole genome shotgun (WGS) entry which is preliminary data.</text>
</comment>
<accession>A0A6V7TNL8</accession>
<evidence type="ECO:0000313" key="2">
    <source>
        <dbReference type="Proteomes" id="UP000580250"/>
    </source>
</evidence>
<dbReference type="Proteomes" id="UP000580250">
    <property type="component" value="Unassembled WGS sequence"/>
</dbReference>
<reference evidence="1 2" key="1">
    <citation type="submission" date="2020-08" db="EMBL/GenBank/DDBJ databases">
        <authorList>
            <person name="Koutsovoulos G."/>
            <person name="Danchin GJ E."/>
        </authorList>
    </citation>
    <scope>NUCLEOTIDE SEQUENCE [LARGE SCALE GENOMIC DNA]</scope>
</reference>
<organism evidence="1 2">
    <name type="scientific">Meloidogyne enterolobii</name>
    <name type="common">Root-knot nematode worm</name>
    <name type="synonym">Meloidogyne mayaguensis</name>
    <dbReference type="NCBI Taxonomy" id="390850"/>
    <lineage>
        <taxon>Eukaryota</taxon>
        <taxon>Metazoa</taxon>
        <taxon>Ecdysozoa</taxon>
        <taxon>Nematoda</taxon>
        <taxon>Chromadorea</taxon>
        <taxon>Rhabditida</taxon>
        <taxon>Tylenchina</taxon>
        <taxon>Tylenchomorpha</taxon>
        <taxon>Tylenchoidea</taxon>
        <taxon>Meloidogynidae</taxon>
        <taxon>Meloidogyninae</taxon>
        <taxon>Meloidogyne</taxon>
    </lineage>
</organism>
<evidence type="ECO:0000313" key="1">
    <source>
        <dbReference type="EMBL" id="CAD2129248.1"/>
    </source>
</evidence>
<sequence>MGYYEHLPSTKDEEKKPGALEKLTNLFKGSKTEGEFPVDSEPYLGPLAKIKIVPEATGEPIHSLVSVYSSGRSDEIPTVRIPTESVEEPSAPYLFETKRNSDMHEYQLNNLVNVYSSGHSDEITTTKIKFPINEVPFVGNFHEIKRQECETLPLEFEIKNVGYYEHLPSVTTEEGKKPGLLDKITHLFKEDVTSSDYPQVTAPFSGHVFETNRPTELRESGIEQHVNVYSSGRSDEIPKTTEYPIETSYSGHVSESKRLPEIDSVPLEIENKHIGYYESLPTTAEHSEKKLGTLEKITKLFKGSKTEGDFPIDSEPYHGPITLTNTDTDLTTEPIHSMVSIYSSGRSDEVRTTKKHSEFPINEAPFVDYVPESKLQSGMEHIPLDLEKKYIGYYEHLPSTSTKTTEYPQIGEPFIGHIHPLKLNEVVSVPMEVENKNIGYYEHLPSSTTAKEEKRPGALEKITNLFKGSKTELPVDSEPYSGPITLTSTVHDLTAEPIHSMVSIYSSGRSDEVPTAKITEFPINEAPFTGFLHESIPQTELHPSMLLKSVEEPSAQYLFETERNTELIGYQLYNLVNVYSSGYSDEAPKTKIPEFPLNEEPYIGIINEAKRRSEFNTMPLEIEGKHVGYYEHLPSTIADEEEKKPGALEKLTQIFKGSKILEDSPIDKEAYIGHVSMTGRTNEATNVPIHPFVNIYSSGRSDEAPTTKVIEFPVNESPFTGNVSESNRRLELIPIPLEVEKLQVGYYDHLPSTIKDEEKKPGALEKLTHLFKRSKTHGDYPVDTEPYTGHLASLNIISEAREEPIHSMVSIYSSGRYDEIQRIKTTEFPINEAPFVDYVPESKLHSGIEHIPLDLEKKYIGYYEQLPSTSTKTSEYPETEQPFIGHVHENSFQSELSTLPLVVEKKHIGYYEHLPTTKTSEYPKHEEPFIGHIYSLQQKEVASVPLEVEHKHIGYYEHLPSIKDEEKKPGALEKITKLFKGSKTDGEFPVDLEPYLGPISNFDVFPEATVEPIHSLVSVYSSGRSDDIPPTEYPKEAPFIGFIHNSKPQLELNQTPLDIETKHIGFYEQLQQSSHDEEKKPGILEKMTKLLKGSKNEGEFPFDSEPYVGPISNTNTISELSEEPIHSLVNIYSSGHYNEQQKLDKISEAKIKDELINIPLDVETKHVGYYENLEQPPTIIKEEIKIEAFIPNCSNFRNERIYARQLCECLFFRTF</sequence>
<protein>
    <submittedName>
        <fullName evidence="1">Uncharacterized protein</fullName>
    </submittedName>
</protein>
<name>A0A6V7TNL8_MELEN</name>
<gene>
    <name evidence="1" type="ORF">MENT_LOCUS2531</name>
</gene>
<dbReference type="EMBL" id="CAJEWN010000008">
    <property type="protein sequence ID" value="CAD2129248.1"/>
    <property type="molecule type" value="Genomic_DNA"/>
</dbReference>
<proteinExistence type="predicted"/>
<dbReference type="AlphaFoldDB" id="A0A6V7TNL8"/>
<dbReference type="OrthoDB" id="5872237at2759"/>